<sequence length="145" mass="16476">MRRVTCFPDVSYFKTKIHNKLGFKLKTIPLFCVLRASMASLQGNTYHQLSHMKIIGQDCDNDEDCKGYLEDLEIQTIKCNSQKCTCEGDYIFAPSENAEPYACLTFVDGPCKEDIHCKDDKYNGEVTVTCQNDKCEQSWTGPGQH</sequence>
<gene>
    <name evidence="1" type="ORF">BpHYR1_028704</name>
</gene>
<name>A0A3M7PM99_BRAPC</name>
<proteinExistence type="predicted"/>
<evidence type="ECO:0000313" key="2">
    <source>
        <dbReference type="Proteomes" id="UP000276133"/>
    </source>
</evidence>
<comment type="caution">
    <text evidence="1">The sequence shown here is derived from an EMBL/GenBank/DDBJ whole genome shotgun (WGS) entry which is preliminary data.</text>
</comment>
<dbReference type="Proteomes" id="UP000276133">
    <property type="component" value="Unassembled WGS sequence"/>
</dbReference>
<keyword evidence="2" id="KW-1185">Reference proteome</keyword>
<evidence type="ECO:0000313" key="1">
    <source>
        <dbReference type="EMBL" id="RNA00094.1"/>
    </source>
</evidence>
<dbReference type="EMBL" id="REGN01009918">
    <property type="protein sequence ID" value="RNA00094.1"/>
    <property type="molecule type" value="Genomic_DNA"/>
</dbReference>
<organism evidence="1 2">
    <name type="scientific">Brachionus plicatilis</name>
    <name type="common">Marine rotifer</name>
    <name type="synonym">Brachionus muelleri</name>
    <dbReference type="NCBI Taxonomy" id="10195"/>
    <lineage>
        <taxon>Eukaryota</taxon>
        <taxon>Metazoa</taxon>
        <taxon>Spiralia</taxon>
        <taxon>Gnathifera</taxon>
        <taxon>Rotifera</taxon>
        <taxon>Eurotatoria</taxon>
        <taxon>Monogononta</taxon>
        <taxon>Pseudotrocha</taxon>
        <taxon>Ploima</taxon>
        <taxon>Brachionidae</taxon>
        <taxon>Brachionus</taxon>
    </lineage>
</organism>
<protein>
    <recommendedName>
        <fullName evidence="3">EB domain-containing protein</fullName>
    </recommendedName>
</protein>
<reference evidence="1 2" key="1">
    <citation type="journal article" date="2018" name="Sci. Rep.">
        <title>Genomic signatures of local adaptation to the degree of environmental predictability in rotifers.</title>
        <authorList>
            <person name="Franch-Gras L."/>
            <person name="Hahn C."/>
            <person name="Garcia-Roger E.M."/>
            <person name="Carmona M.J."/>
            <person name="Serra M."/>
            <person name="Gomez A."/>
        </authorList>
    </citation>
    <scope>NUCLEOTIDE SEQUENCE [LARGE SCALE GENOMIC DNA]</scope>
    <source>
        <strain evidence="1">HYR1</strain>
    </source>
</reference>
<dbReference type="AlphaFoldDB" id="A0A3M7PM99"/>
<accession>A0A3M7PM99</accession>
<evidence type="ECO:0008006" key="3">
    <source>
        <dbReference type="Google" id="ProtNLM"/>
    </source>
</evidence>